<dbReference type="EMBL" id="CP046565">
    <property type="protein sequence ID" value="QJD30822.1"/>
    <property type="molecule type" value="Genomic_DNA"/>
</dbReference>
<dbReference type="KEGG" id="metu:GNH96_13165"/>
<dbReference type="Proteomes" id="UP000503004">
    <property type="component" value="Chromosome"/>
</dbReference>
<dbReference type="InterPro" id="IPR025503">
    <property type="entry name" value="DUF4391"/>
</dbReference>
<dbReference type="AlphaFoldDB" id="A0A858QA57"/>
<dbReference type="Pfam" id="PF14335">
    <property type="entry name" value="DUF4391"/>
    <property type="match status" value="1"/>
</dbReference>
<name>A0A858QA57_9GAMM</name>
<sequence length="274" mass="29858">MNAAEVIAALDLPPGARVDRRVPKALLVEHGAPTAADKRRIHEGIEAVQWVATLKPSTIGVPSFRDEVREYLEINVLSATLRGGAKAARLAELIHRAVPYPTLLITQMAHRVAEDAGHQPDKPLRVSAPPHELVSISAAHTRWSQGQVGATVLDGEPIAVAVTEAETDGLPSSFRQALSLARQPRADLYQLYQGWIDTLLALKAAEVTGRFAMVTSADQAAARREALRECARLDAEITRLRKAAAKERQVPRQVELNLELKRAEAARATAREKL</sequence>
<protein>
    <submittedName>
        <fullName evidence="2">DUF4391 family protein</fullName>
    </submittedName>
</protein>
<evidence type="ECO:0000313" key="2">
    <source>
        <dbReference type="EMBL" id="QJD30822.1"/>
    </source>
</evidence>
<keyword evidence="1" id="KW-0175">Coiled coil</keyword>
<accession>A0A858QA57</accession>
<keyword evidence="3" id="KW-1185">Reference proteome</keyword>
<feature type="coiled-coil region" evidence="1">
    <location>
        <begin position="223"/>
        <end position="273"/>
    </location>
</feature>
<evidence type="ECO:0000313" key="3">
    <source>
        <dbReference type="Proteomes" id="UP000503004"/>
    </source>
</evidence>
<dbReference type="RefSeq" id="WP_169604097.1">
    <property type="nucleotide sequence ID" value="NZ_CP046565.1"/>
</dbReference>
<gene>
    <name evidence="2" type="ORF">GNH96_13165</name>
</gene>
<evidence type="ECO:0000256" key="1">
    <source>
        <dbReference type="SAM" id="Coils"/>
    </source>
</evidence>
<proteinExistence type="predicted"/>
<organism evidence="2 3">
    <name type="scientific">Methylococcus geothermalis</name>
    <dbReference type="NCBI Taxonomy" id="2681310"/>
    <lineage>
        <taxon>Bacteria</taxon>
        <taxon>Pseudomonadati</taxon>
        <taxon>Pseudomonadota</taxon>
        <taxon>Gammaproteobacteria</taxon>
        <taxon>Methylococcales</taxon>
        <taxon>Methylococcaceae</taxon>
        <taxon>Methylococcus</taxon>
    </lineage>
</organism>
<reference evidence="3" key="1">
    <citation type="submission" date="2019-12" db="EMBL/GenBank/DDBJ databases">
        <authorList>
            <person name="Awala S.I."/>
            <person name="Rhee S.K."/>
        </authorList>
    </citation>
    <scope>NUCLEOTIDE SEQUENCE [LARGE SCALE GENOMIC DNA]</scope>
    <source>
        <strain evidence="3">IM1</strain>
    </source>
</reference>